<keyword evidence="1" id="KW-0732">Signal</keyword>
<dbReference type="GeneID" id="89454349"/>
<sequence>MRLLYILFIAILSQQTYAQEYGKLKKLHHLSDLMIEVSGVSVIEGSNLIWMINDSGNTNVLFGYNTNGSIEREIVLDNAENIDWEDLATDASGALYIGNFGNNKNDRKTLSIYTVSGISTAEDTHLEAQQTEFYFEDQKEFPPKKTERNFDAEAFIKLGDYFYIFTKNRSKDFNGVTKVYKVPAKKGDFKAKLIASYSTCNDPEDCFITSATISKDNKTLVLLTYNKLFVITDFKGDDFFNGTIKTIDLEHTSQKEGVTFKEDNTLYITDERRKKTGGNLYEFTLE</sequence>
<feature type="chain" id="PRO_5002660444" description="T9SS C-terminal target domain-containing protein" evidence="1">
    <location>
        <begin position="19"/>
        <end position="286"/>
    </location>
</feature>
<proteinExistence type="predicted"/>
<organism evidence="2 3">
    <name type="scientific">Croceibacter atlanticus (strain ATCC BAA-628 / JCM 21780 / CIP 108009 / IAM 15332 / KCTC 12090 / HTCC2559)</name>
    <dbReference type="NCBI Taxonomy" id="216432"/>
    <lineage>
        <taxon>Bacteria</taxon>
        <taxon>Pseudomonadati</taxon>
        <taxon>Bacteroidota</taxon>
        <taxon>Flavobacteriia</taxon>
        <taxon>Flavobacteriales</taxon>
        <taxon>Flavobacteriaceae</taxon>
        <taxon>Croceibacter</taxon>
    </lineage>
</organism>
<protein>
    <recommendedName>
        <fullName evidence="4">T9SS C-terminal target domain-containing protein</fullName>
    </recommendedName>
</protein>
<dbReference type="eggNOG" id="COG3386">
    <property type="taxonomic scope" value="Bacteria"/>
</dbReference>
<evidence type="ECO:0000313" key="3">
    <source>
        <dbReference type="Proteomes" id="UP000002297"/>
    </source>
</evidence>
<dbReference type="RefSeq" id="WP_013188377.1">
    <property type="nucleotide sequence ID" value="NC_014230.1"/>
</dbReference>
<evidence type="ECO:0008006" key="4">
    <source>
        <dbReference type="Google" id="ProtNLM"/>
    </source>
</evidence>
<dbReference type="Proteomes" id="UP000002297">
    <property type="component" value="Chromosome"/>
</dbReference>
<evidence type="ECO:0000256" key="1">
    <source>
        <dbReference type="SAM" id="SignalP"/>
    </source>
</evidence>
<accession>A3UB10</accession>
<dbReference type="STRING" id="216432.CA2559_13188"/>
<gene>
    <name evidence="2" type="ordered locus">CA2559_13188</name>
</gene>
<name>A3UB10_CROAH</name>
<dbReference type="SUPFAM" id="SSF101898">
    <property type="entry name" value="NHL repeat"/>
    <property type="match status" value="1"/>
</dbReference>
<dbReference type="AlphaFoldDB" id="A3UB10"/>
<feature type="signal peptide" evidence="1">
    <location>
        <begin position="1"/>
        <end position="18"/>
    </location>
</feature>
<dbReference type="EMBL" id="CP002046">
    <property type="protein sequence ID" value="EAP86996.1"/>
    <property type="molecule type" value="Genomic_DNA"/>
</dbReference>
<dbReference type="OrthoDB" id="5599486at2"/>
<dbReference type="HOGENOM" id="CLU_058234_1_1_10"/>
<evidence type="ECO:0000313" key="2">
    <source>
        <dbReference type="EMBL" id="EAP86996.1"/>
    </source>
</evidence>
<dbReference type="KEGG" id="cat:CA2559_13188"/>
<reference evidence="2 3" key="1">
    <citation type="journal article" date="2010" name="J. Bacteriol.">
        <title>The complete genome sequence of Croceibacter atlanticus HTCC2559T.</title>
        <authorList>
            <person name="Oh H.M."/>
            <person name="Kang I."/>
            <person name="Ferriera S."/>
            <person name="Giovannoni S.J."/>
            <person name="Cho J.C."/>
        </authorList>
    </citation>
    <scope>NUCLEOTIDE SEQUENCE [LARGE SCALE GENOMIC DNA]</scope>
    <source>
        <strain evidence="3">ATCC BAA-628 / HTCC2559 / KCTC 12090</strain>
    </source>
</reference>
<keyword evidence="3" id="KW-1185">Reference proteome</keyword>